<dbReference type="RefSeq" id="WP_306737623.1">
    <property type="nucleotide sequence ID" value="NZ_JANHAX010000008.1"/>
</dbReference>
<accession>A0AAE4B7G7</accession>
<dbReference type="Proteomes" id="UP001226762">
    <property type="component" value="Unassembled WGS sequence"/>
</dbReference>
<dbReference type="AlphaFoldDB" id="A0AAE4B7G7"/>
<gene>
    <name evidence="1" type="ORF">NO357_20605</name>
</gene>
<reference evidence="1" key="2">
    <citation type="submission" date="2023-02" db="EMBL/GenBank/DDBJ databases">
        <title>'Rhodoalgimonas zhirmunskyi' gen. nov., isolated from a red alga.</title>
        <authorList>
            <person name="Nedashkovskaya O.I."/>
            <person name="Otstavnykh N.Y."/>
            <person name="Bystritskaya E.P."/>
            <person name="Balabanova L.A."/>
            <person name="Isaeva M.P."/>
        </authorList>
    </citation>
    <scope>NUCLEOTIDE SEQUENCE</scope>
    <source>
        <strain evidence="1">KCTC 52189</strain>
    </source>
</reference>
<dbReference type="EMBL" id="JANHAX010000008">
    <property type="protein sequence ID" value="MDQ2092314.1"/>
    <property type="molecule type" value="Genomic_DNA"/>
</dbReference>
<sequence>MRSRLPNTIGELTSKDRRSGGLWVSEIGLYLLWFEFLAISPSYELARRHRSGENIETDILPADFDRVLAVHDDLGDVQKALFRLWWKDVGLKHFGHQGIPPEVTRIGYAKHQVQGTPDLSADVEQFFEEGWVEQGRQRTLLLAIPVGLPEGKINRQIKKQLAKVKAERRKLIEPVVKYPLVGQRHHRDALMRYLRMVWFRSAWHRRSLWRVGAHAKISTTYSPVLDPNTDKISDADRYDREMLTIIASRALLRARMIAENAARGRFPTHEKCPHALEFDFRELRQRIHRRNKWQDKEIARLNRLYADG</sequence>
<organism evidence="1 2">
    <name type="scientific">Marimonas arenosa</name>
    <dbReference type="NCBI Taxonomy" id="1795305"/>
    <lineage>
        <taxon>Bacteria</taxon>
        <taxon>Pseudomonadati</taxon>
        <taxon>Pseudomonadota</taxon>
        <taxon>Alphaproteobacteria</taxon>
        <taxon>Rhodobacterales</taxon>
        <taxon>Paracoccaceae</taxon>
        <taxon>Marimonas</taxon>
    </lineage>
</organism>
<evidence type="ECO:0000313" key="2">
    <source>
        <dbReference type="Proteomes" id="UP001226762"/>
    </source>
</evidence>
<name>A0AAE4B7G7_9RHOB</name>
<proteinExistence type="predicted"/>
<evidence type="ECO:0000313" key="1">
    <source>
        <dbReference type="EMBL" id="MDQ2092314.1"/>
    </source>
</evidence>
<reference evidence="1" key="1">
    <citation type="submission" date="2022-07" db="EMBL/GenBank/DDBJ databases">
        <authorList>
            <person name="Otstavnykh N."/>
            <person name="Isaeva M."/>
            <person name="Bystritskaya E."/>
        </authorList>
    </citation>
    <scope>NUCLEOTIDE SEQUENCE</scope>
    <source>
        <strain evidence="1">KCTC 52189</strain>
    </source>
</reference>
<keyword evidence="2" id="KW-1185">Reference proteome</keyword>
<protein>
    <submittedName>
        <fullName evidence="1">Uncharacterized protein</fullName>
    </submittedName>
</protein>
<comment type="caution">
    <text evidence="1">The sequence shown here is derived from an EMBL/GenBank/DDBJ whole genome shotgun (WGS) entry which is preliminary data.</text>
</comment>